<evidence type="ECO:0008006" key="3">
    <source>
        <dbReference type="Google" id="ProtNLM"/>
    </source>
</evidence>
<keyword evidence="2" id="KW-1185">Reference proteome</keyword>
<sequence>MFTDSTLVWELPEVPTPVNGSYAEAEYLRAVFSAMHLKGLDFSNAQVLSGEQTNTSVLVDNRVLLKVYRQLLPGMNPEVLVGEALATLDSVITPRTLGAIFVCQGEERFVTHLATEFVPDSVDAFKQFTTEVFSPASAATELGHVTSQMHADLRQAFGASQALTTVSLAQRFRGELAETIQMVPSIAKQSWYPDFLTHVETVLSALEEENLALPTQKVHGDFHLGQVLFAPHLSQPWLIIDFEGEPLRPIEQRMLPDSALRDVAGMLRSFAYAAAMHSASVDAALWEETARKSYLRGYCPRGLSSLEQQVLEILEIEKTCYECRYEASFRPDWLYVPLAGLQRFTKVS</sequence>
<dbReference type="Gene3D" id="3.90.1200.10">
    <property type="match status" value="1"/>
</dbReference>
<reference evidence="1 2" key="1">
    <citation type="submission" date="2009-01" db="EMBL/GenBank/DDBJ databases">
        <authorList>
            <person name="Qin X."/>
            <person name="Bachman B."/>
            <person name="Battles P."/>
            <person name="Bell A."/>
            <person name="Bess C."/>
            <person name="Bickham C."/>
            <person name="Chaboub L."/>
            <person name="Chen D."/>
            <person name="Coyle M."/>
            <person name="Deiros D.R."/>
            <person name="Dinh H."/>
            <person name="Forbes L."/>
            <person name="Fowler G."/>
            <person name="Francisco L."/>
            <person name="Fu Q."/>
            <person name="Gubbala S."/>
            <person name="Hale W."/>
            <person name="Han Y."/>
            <person name="Hemphill L."/>
            <person name="Highlander S.K."/>
            <person name="Hirani K."/>
            <person name="Hogues M."/>
            <person name="Jackson L."/>
            <person name="Jakkamsetti A."/>
            <person name="Javaid M."/>
            <person name="Jiang H."/>
            <person name="Korchina V."/>
            <person name="Kovar C."/>
            <person name="Lara F."/>
            <person name="Lee S."/>
            <person name="Mata R."/>
            <person name="Mathew T."/>
            <person name="Moen C."/>
            <person name="Morales K."/>
            <person name="Munidasa M."/>
            <person name="Nazareth L."/>
            <person name="Ngo R."/>
            <person name="Nguyen L."/>
            <person name="Okwuonu G."/>
            <person name="Ongeri F."/>
            <person name="Patil S."/>
            <person name="Petrosino J."/>
            <person name="Pham C."/>
            <person name="Pham P."/>
            <person name="Pu L.-L."/>
            <person name="Puazo M."/>
            <person name="Raj R."/>
            <person name="Reid J."/>
            <person name="Rouhana J."/>
            <person name="Saada N."/>
            <person name="Shang Y."/>
            <person name="Simmons D."/>
            <person name="Thornton R."/>
            <person name="Warren J."/>
            <person name="Weissenberger G."/>
            <person name="Zhang J."/>
            <person name="Zhang L."/>
            <person name="Zhou C."/>
            <person name="Zhu D."/>
            <person name="Muzny D."/>
            <person name="Worley K."/>
            <person name="Gibbs R."/>
        </authorList>
    </citation>
    <scope>NUCLEOTIDE SEQUENCE [LARGE SCALE GENOMIC DNA]</scope>
    <source>
        <strain evidence="1 2">DSM 15436</strain>
    </source>
</reference>
<dbReference type="EMBL" id="ACFG01000030">
    <property type="protein sequence ID" value="EEH63874.1"/>
    <property type="molecule type" value="Genomic_DNA"/>
</dbReference>
<proteinExistence type="predicted"/>
<dbReference type="AlphaFoldDB" id="C0W015"/>
<dbReference type="OrthoDB" id="3787729at2"/>
<accession>C0W015</accession>
<evidence type="ECO:0000313" key="2">
    <source>
        <dbReference type="Proteomes" id="UP000010301"/>
    </source>
</evidence>
<dbReference type="InterPro" id="IPR011009">
    <property type="entry name" value="Kinase-like_dom_sf"/>
</dbReference>
<name>C0W015_9ACTO</name>
<dbReference type="Proteomes" id="UP000010301">
    <property type="component" value="Unassembled WGS sequence"/>
</dbReference>
<protein>
    <recommendedName>
        <fullName evidence="3">Aminoglycoside phosphotransferase domain-containing protein</fullName>
    </recommendedName>
</protein>
<comment type="caution">
    <text evidence="1">The sequence shown here is derived from an EMBL/GenBank/DDBJ whole genome shotgun (WGS) entry which is preliminary data.</text>
</comment>
<dbReference type="STRING" id="525245.HMPREF0044_0893"/>
<dbReference type="HOGENOM" id="CLU_029675_0_0_11"/>
<dbReference type="RefSeq" id="WP_006546665.1">
    <property type="nucleotide sequence ID" value="NZ_DS999543.1"/>
</dbReference>
<organism evidence="1 2">
    <name type="scientific">Gleimia coleocanis DSM 15436</name>
    <dbReference type="NCBI Taxonomy" id="525245"/>
    <lineage>
        <taxon>Bacteria</taxon>
        <taxon>Bacillati</taxon>
        <taxon>Actinomycetota</taxon>
        <taxon>Actinomycetes</taxon>
        <taxon>Actinomycetales</taxon>
        <taxon>Actinomycetaceae</taxon>
        <taxon>Gleimia</taxon>
    </lineage>
</organism>
<evidence type="ECO:0000313" key="1">
    <source>
        <dbReference type="EMBL" id="EEH63874.1"/>
    </source>
</evidence>
<dbReference type="SUPFAM" id="SSF56112">
    <property type="entry name" value="Protein kinase-like (PK-like)"/>
    <property type="match status" value="1"/>
</dbReference>
<gene>
    <name evidence="1" type="ORF">HMPREF0044_0893</name>
</gene>
<dbReference type="eggNOG" id="COG3281">
    <property type="taxonomic scope" value="Bacteria"/>
</dbReference>